<name>A0A3Q9R0I0_9BACI</name>
<protein>
    <submittedName>
        <fullName evidence="1">YqzE family protein</fullName>
    </submittedName>
</protein>
<reference evidence="1 2" key="1">
    <citation type="submission" date="2017-07" db="EMBL/GenBank/DDBJ databases">
        <title>The complete genome sequence of Bacillus mesonae strain H20-5, an efficient strain improving plant abiotic stress resistance.</title>
        <authorList>
            <person name="Kim S.Y."/>
            <person name="Song H."/>
            <person name="Sang M.K."/>
            <person name="Weon H.-Y."/>
            <person name="Song J."/>
        </authorList>
    </citation>
    <scope>NUCLEOTIDE SEQUENCE [LARGE SCALE GENOMIC DNA]</scope>
    <source>
        <strain evidence="1 2">H20-5</strain>
    </source>
</reference>
<dbReference type="Proteomes" id="UP000282892">
    <property type="component" value="Chromosome"/>
</dbReference>
<dbReference type="EMBL" id="CP022572">
    <property type="protein sequence ID" value="AZU63320.1"/>
    <property type="molecule type" value="Genomic_DNA"/>
</dbReference>
<dbReference type="AlphaFoldDB" id="A0A3Q9R0I0"/>
<organism evidence="1 2">
    <name type="scientific">Neobacillus mesonae</name>
    <dbReference type="NCBI Taxonomy" id="1193713"/>
    <lineage>
        <taxon>Bacteria</taxon>
        <taxon>Bacillati</taxon>
        <taxon>Bacillota</taxon>
        <taxon>Bacilli</taxon>
        <taxon>Bacillales</taxon>
        <taxon>Bacillaceae</taxon>
        <taxon>Neobacillus</taxon>
    </lineage>
</organism>
<keyword evidence="2" id="KW-1185">Reference proteome</keyword>
<evidence type="ECO:0000313" key="2">
    <source>
        <dbReference type="Proteomes" id="UP000282892"/>
    </source>
</evidence>
<dbReference type="KEGG" id="nmk:CHR53_19765"/>
<accession>A0A3Q9R0I0</accession>
<proteinExistence type="predicted"/>
<dbReference type="Pfam" id="PF14038">
    <property type="entry name" value="YqzE"/>
    <property type="match status" value="1"/>
</dbReference>
<gene>
    <name evidence="1" type="ORF">CHR53_19765</name>
</gene>
<evidence type="ECO:0000313" key="1">
    <source>
        <dbReference type="EMBL" id="AZU63320.1"/>
    </source>
</evidence>
<dbReference type="RefSeq" id="WP_127488059.1">
    <property type="nucleotide sequence ID" value="NZ_CP022572.1"/>
</dbReference>
<dbReference type="STRING" id="1193713.GCA_001636315_00787"/>
<sequence length="61" mass="7789">MKTNDYVKYMTQTIVKYVDQPKEERKRQRQEKKQTKASFWYRWFGILPYVVYTEVKRRRKH</sequence>
<dbReference type="InterPro" id="IPR025622">
    <property type="entry name" value="YqzE"/>
</dbReference>